<accession>A0A1I2F702</accession>
<organism evidence="2 3">
    <name type="scientific">Actinoplanes philippinensis</name>
    <dbReference type="NCBI Taxonomy" id="35752"/>
    <lineage>
        <taxon>Bacteria</taxon>
        <taxon>Bacillati</taxon>
        <taxon>Actinomycetota</taxon>
        <taxon>Actinomycetes</taxon>
        <taxon>Micromonosporales</taxon>
        <taxon>Micromonosporaceae</taxon>
        <taxon>Actinoplanes</taxon>
    </lineage>
</organism>
<dbReference type="EMBL" id="FONV01000005">
    <property type="protein sequence ID" value="SFF00749.1"/>
    <property type="molecule type" value="Genomic_DNA"/>
</dbReference>
<dbReference type="GO" id="GO:0009306">
    <property type="term" value="P:protein secretion"/>
    <property type="evidence" value="ECO:0007669"/>
    <property type="project" value="InterPro"/>
</dbReference>
<dbReference type="STRING" id="35752.SAMN05421541_105143"/>
<dbReference type="Pfam" id="PF10824">
    <property type="entry name" value="T7SS_ESX_EspC"/>
    <property type="match status" value="1"/>
</dbReference>
<dbReference type="InterPro" id="IPR036689">
    <property type="entry name" value="ESAT-6-like_sf"/>
</dbReference>
<evidence type="ECO:0000256" key="1">
    <source>
        <dbReference type="SAM" id="MobiDB-lite"/>
    </source>
</evidence>
<keyword evidence="3" id="KW-1185">Reference proteome</keyword>
<dbReference type="AlphaFoldDB" id="A0A1I2F702"/>
<protein>
    <submittedName>
        <fullName evidence="2">Excreted virulence factor EspC, type VII ESX diderm</fullName>
    </submittedName>
</protein>
<dbReference type="Gene3D" id="1.10.287.1060">
    <property type="entry name" value="ESAT-6-like"/>
    <property type="match status" value="1"/>
</dbReference>
<dbReference type="SUPFAM" id="SSF140453">
    <property type="entry name" value="EsxAB dimer-like"/>
    <property type="match status" value="1"/>
</dbReference>
<reference evidence="2 3" key="1">
    <citation type="submission" date="2016-10" db="EMBL/GenBank/DDBJ databases">
        <authorList>
            <person name="de Groot N.N."/>
        </authorList>
    </citation>
    <scope>NUCLEOTIDE SEQUENCE [LARGE SCALE GENOMIC DNA]</scope>
    <source>
        <strain evidence="2 3">DSM 43019</strain>
    </source>
</reference>
<dbReference type="Proteomes" id="UP000199645">
    <property type="component" value="Unassembled WGS sequence"/>
</dbReference>
<feature type="region of interest" description="Disordered" evidence="1">
    <location>
        <begin position="77"/>
        <end position="103"/>
    </location>
</feature>
<name>A0A1I2F702_9ACTN</name>
<gene>
    <name evidence="2" type="ORF">SAMN05421541_105143</name>
</gene>
<proteinExistence type="predicted"/>
<evidence type="ECO:0000313" key="3">
    <source>
        <dbReference type="Proteomes" id="UP000199645"/>
    </source>
</evidence>
<dbReference type="OrthoDB" id="3298336at2"/>
<dbReference type="InterPro" id="IPR022536">
    <property type="entry name" value="EspC"/>
</dbReference>
<dbReference type="RefSeq" id="WP_093614015.1">
    <property type="nucleotide sequence ID" value="NZ_BOMT01000035.1"/>
</dbReference>
<evidence type="ECO:0000313" key="2">
    <source>
        <dbReference type="EMBL" id="SFF00749.1"/>
    </source>
</evidence>
<sequence>MQPGRLGVDVVALRTLGADVAAAAATLRECATASGSGLAPAAQTGSAAGTAALAAEQAWSVGLERLTVRVQQLSRKMTEAADTYQATDQAGADELRRSGSAGL</sequence>